<dbReference type="RefSeq" id="WP_149887039.1">
    <property type="nucleotide sequence ID" value="NZ_CAUEJE010000002.1"/>
</dbReference>
<proteinExistence type="predicted"/>
<organism evidence="1 2">
    <name type="scientific">Alistipes shahii</name>
    <dbReference type="NCBI Taxonomy" id="328814"/>
    <lineage>
        <taxon>Bacteria</taxon>
        <taxon>Pseudomonadati</taxon>
        <taxon>Bacteroidota</taxon>
        <taxon>Bacteroidia</taxon>
        <taxon>Bacteroidales</taxon>
        <taxon>Rikenellaceae</taxon>
        <taxon>Alistipes</taxon>
    </lineage>
</organism>
<name>A0A5B3GDD6_9BACT</name>
<dbReference type="AlphaFoldDB" id="A0A5B3GDD6"/>
<evidence type="ECO:0000313" key="1">
    <source>
        <dbReference type="EMBL" id="KAA2371510.1"/>
    </source>
</evidence>
<accession>A0A5B3GDD6</accession>
<evidence type="ECO:0000313" key="2">
    <source>
        <dbReference type="Proteomes" id="UP000323567"/>
    </source>
</evidence>
<comment type="caution">
    <text evidence="1">The sequence shown here is derived from an EMBL/GenBank/DDBJ whole genome shotgun (WGS) entry which is preliminary data.</text>
</comment>
<gene>
    <name evidence="1" type="ORF">F2Y13_03830</name>
</gene>
<dbReference type="EMBL" id="VVXK01000003">
    <property type="protein sequence ID" value="KAA2371510.1"/>
    <property type="molecule type" value="Genomic_DNA"/>
</dbReference>
<reference evidence="1 2" key="1">
    <citation type="journal article" date="2019" name="Nat. Med.">
        <title>A library of human gut bacterial isolates paired with longitudinal multiomics data enables mechanistic microbiome research.</title>
        <authorList>
            <person name="Poyet M."/>
            <person name="Groussin M."/>
            <person name="Gibbons S.M."/>
            <person name="Avila-Pacheco J."/>
            <person name="Jiang X."/>
            <person name="Kearney S.M."/>
            <person name="Perrotta A.R."/>
            <person name="Berdy B."/>
            <person name="Zhao S."/>
            <person name="Lieberman T.D."/>
            <person name="Swanson P.K."/>
            <person name="Smith M."/>
            <person name="Roesemann S."/>
            <person name="Alexander J.E."/>
            <person name="Rich S.A."/>
            <person name="Livny J."/>
            <person name="Vlamakis H."/>
            <person name="Clish C."/>
            <person name="Bullock K."/>
            <person name="Deik A."/>
            <person name="Scott J."/>
            <person name="Pierce K.A."/>
            <person name="Xavier R.J."/>
            <person name="Alm E.J."/>
        </authorList>
    </citation>
    <scope>NUCLEOTIDE SEQUENCE [LARGE SCALE GENOMIC DNA]</scope>
    <source>
        <strain evidence="1 2">BIOML-A2</strain>
    </source>
</reference>
<dbReference type="Proteomes" id="UP000323567">
    <property type="component" value="Unassembled WGS sequence"/>
</dbReference>
<protein>
    <submittedName>
        <fullName evidence="1">Uncharacterized protein</fullName>
    </submittedName>
</protein>
<sequence>MEQIVDIQEMKIVNAGSIKQTASHSCHIYFRLERNSTAIPSPRLNSPSAKRFAKCGFKESGRTPASQAAILAGGASEAIAAG</sequence>